<feature type="transmembrane region" description="Helical" evidence="2">
    <location>
        <begin position="433"/>
        <end position="455"/>
    </location>
</feature>
<evidence type="ECO:0000256" key="2">
    <source>
        <dbReference type="SAM" id="Phobius"/>
    </source>
</evidence>
<dbReference type="Proteomes" id="UP000001357">
    <property type="component" value="Unassembled WGS sequence"/>
</dbReference>
<feature type="transmembrane region" description="Helical" evidence="2">
    <location>
        <begin position="475"/>
        <end position="491"/>
    </location>
</feature>
<feature type="compositionally biased region" description="Polar residues" evidence="1">
    <location>
        <begin position="38"/>
        <end position="47"/>
    </location>
</feature>
<dbReference type="InParanoid" id="A9UQL2"/>
<keyword evidence="4" id="KW-1185">Reference proteome</keyword>
<proteinExistence type="predicted"/>
<organism evidence="3 4">
    <name type="scientific">Monosiga brevicollis</name>
    <name type="common">Choanoflagellate</name>
    <dbReference type="NCBI Taxonomy" id="81824"/>
    <lineage>
        <taxon>Eukaryota</taxon>
        <taxon>Choanoflagellata</taxon>
        <taxon>Craspedida</taxon>
        <taxon>Salpingoecidae</taxon>
        <taxon>Monosiga</taxon>
    </lineage>
</organism>
<keyword evidence="2" id="KW-0472">Membrane</keyword>
<dbReference type="RefSeq" id="XP_001742380.1">
    <property type="nucleotide sequence ID" value="XM_001742328.1"/>
</dbReference>
<dbReference type="SUPFAM" id="SSF103473">
    <property type="entry name" value="MFS general substrate transporter"/>
    <property type="match status" value="1"/>
</dbReference>
<dbReference type="KEGG" id="mbr:MONBRDRAFT_5313"/>
<dbReference type="EMBL" id="CH991543">
    <property type="protein sequence ID" value="EDQ92618.1"/>
    <property type="molecule type" value="Genomic_DNA"/>
</dbReference>
<feature type="transmembrane region" description="Helical" evidence="2">
    <location>
        <begin position="142"/>
        <end position="160"/>
    </location>
</feature>
<sequence length="492" mass="55140">MGGRKAAAYQPLLSAPSIDGQDNRSSRYDGRVGGGHRPSNTLSLNFDHTNKDDSEDRYELLVQHTTVSWTLRFLFFLCGVSTFARSEVVLMQTQMYAECFGLGEYFYALASISIFMPGILVQMLQSKFDARLDQHFGTARSATWRIMLAYLALIVLVIMTRVNTNLQSSAPFVYFLLSIMGLGISVSFGTYTQIVSMFPPELHPLFFFGTYAPFFVFAPVNIAVGNLCEKASDPNIARSDANNGVWSLRWDSIDIYYTVGVALSIAGVLSFLGVVRYPKSRLLFDRKDAELRARSHHRFVIPVEQDNLEDSTGAQLNLSVARKAVFDELSLHLRDYLRLLWQESLTQVLVTICSTLLAALYIDFKPTHFENLPTILMYDYYICTSLGVVMTSWLPFRRLFTPSRILILAALRLALVPFAVMAINGIIGTNDYVLLAINSVQMWLAGIIFSLSFSLASDKFRSKPARTRASTIMNVVYYVAMAIGMGVSFALH</sequence>
<protein>
    <submittedName>
        <fullName evidence="3">Uncharacterized protein</fullName>
    </submittedName>
</protein>
<feature type="transmembrane region" description="Helical" evidence="2">
    <location>
        <begin position="406"/>
        <end position="427"/>
    </location>
</feature>
<dbReference type="GeneID" id="5887969"/>
<feature type="transmembrane region" description="Helical" evidence="2">
    <location>
        <begin position="374"/>
        <end position="394"/>
    </location>
</feature>
<evidence type="ECO:0000313" key="3">
    <source>
        <dbReference type="EMBL" id="EDQ92618.1"/>
    </source>
</evidence>
<feature type="transmembrane region" description="Helical" evidence="2">
    <location>
        <begin position="172"/>
        <end position="192"/>
    </location>
</feature>
<dbReference type="InterPro" id="IPR036259">
    <property type="entry name" value="MFS_trans_sf"/>
</dbReference>
<evidence type="ECO:0000313" key="4">
    <source>
        <dbReference type="Proteomes" id="UP000001357"/>
    </source>
</evidence>
<feature type="compositionally biased region" description="Basic and acidic residues" evidence="1">
    <location>
        <begin position="21"/>
        <end position="30"/>
    </location>
</feature>
<dbReference type="AlphaFoldDB" id="A9UQL2"/>
<feature type="transmembrane region" description="Helical" evidence="2">
    <location>
        <begin position="105"/>
        <end position="121"/>
    </location>
</feature>
<evidence type="ECO:0000256" key="1">
    <source>
        <dbReference type="SAM" id="MobiDB-lite"/>
    </source>
</evidence>
<feature type="transmembrane region" description="Helical" evidence="2">
    <location>
        <begin position="255"/>
        <end position="277"/>
    </location>
</feature>
<keyword evidence="2" id="KW-0812">Transmembrane</keyword>
<accession>A9UQL2</accession>
<reference evidence="3 4" key="1">
    <citation type="journal article" date="2008" name="Nature">
        <title>The genome of the choanoflagellate Monosiga brevicollis and the origin of metazoans.</title>
        <authorList>
            <consortium name="JGI Sequencing"/>
            <person name="King N."/>
            <person name="Westbrook M.J."/>
            <person name="Young S.L."/>
            <person name="Kuo A."/>
            <person name="Abedin M."/>
            <person name="Chapman J."/>
            <person name="Fairclough S."/>
            <person name="Hellsten U."/>
            <person name="Isogai Y."/>
            <person name="Letunic I."/>
            <person name="Marr M."/>
            <person name="Pincus D."/>
            <person name="Putnam N."/>
            <person name="Rokas A."/>
            <person name="Wright K.J."/>
            <person name="Zuzow R."/>
            <person name="Dirks W."/>
            <person name="Good M."/>
            <person name="Goodstein D."/>
            <person name="Lemons D."/>
            <person name="Li W."/>
            <person name="Lyons J.B."/>
            <person name="Morris A."/>
            <person name="Nichols S."/>
            <person name="Richter D.J."/>
            <person name="Salamov A."/>
            <person name="Bork P."/>
            <person name="Lim W.A."/>
            <person name="Manning G."/>
            <person name="Miller W.T."/>
            <person name="McGinnis W."/>
            <person name="Shapiro H."/>
            <person name="Tjian R."/>
            <person name="Grigoriev I.V."/>
            <person name="Rokhsar D."/>
        </authorList>
    </citation>
    <scope>NUCLEOTIDE SEQUENCE [LARGE SCALE GENOMIC DNA]</scope>
    <source>
        <strain evidence="4">MX1 / ATCC 50154</strain>
    </source>
</reference>
<keyword evidence="2" id="KW-1133">Transmembrane helix</keyword>
<feature type="region of interest" description="Disordered" evidence="1">
    <location>
        <begin position="1"/>
        <end position="48"/>
    </location>
</feature>
<dbReference type="OMA" id="IFMPGIL"/>
<gene>
    <name evidence="3" type="ORF">MONBRDRAFT_5313</name>
</gene>
<feature type="transmembrane region" description="Helical" evidence="2">
    <location>
        <begin position="204"/>
        <end position="224"/>
    </location>
</feature>
<name>A9UQL2_MONBE</name>